<dbReference type="OrthoDB" id="9803578at2"/>
<accession>A0A3A9B5F7</accession>
<protein>
    <submittedName>
        <fullName evidence="1">Esterase family protein</fullName>
    </submittedName>
</protein>
<gene>
    <name evidence="1" type="ORF">D7V94_00160</name>
</gene>
<keyword evidence="2" id="KW-1185">Reference proteome</keyword>
<reference evidence="1 2" key="1">
    <citation type="submission" date="2018-09" db="EMBL/GenBank/DDBJ databases">
        <title>Murine metabolic-syndrome-specific gut microbial biobank.</title>
        <authorList>
            <person name="Liu C."/>
        </authorList>
    </citation>
    <scope>NUCLEOTIDE SEQUENCE [LARGE SCALE GENOMIC DNA]</scope>
    <source>
        <strain evidence="1 2">0.1xD8-82</strain>
    </source>
</reference>
<dbReference type="RefSeq" id="WP_120465647.1">
    <property type="nucleotide sequence ID" value="NZ_CATAJS010000016.1"/>
</dbReference>
<dbReference type="PANTHER" id="PTHR48098">
    <property type="entry name" value="ENTEROCHELIN ESTERASE-RELATED"/>
    <property type="match status" value="1"/>
</dbReference>
<dbReference type="InterPro" id="IPR029058">
    <property type="entry name" value="AB_hydrolase_fold"/>
</dbReference>
<dbReference type="InterPro" id="IPR050583">
    <property type="entry name" value="Mycobacterial_A85_antigen"/>
</dbReference>
<proteinExistence type="predicted"/>
<dbReference type="PANTHER" id="PTHR48098:SF1">
    <property type="entry name" value="DIACYLGLYCEROL ACYLTRANSFERASE_MYCOLYLTRANSFERASE AG85A"/>
    <property type="match status" value="1"/>
</dbReference>
<dbReference type="AlphaFoldDB" id="A0A3A9B5F7"/>
<name>A0A3A9B5F7_9FIRM</name>
<evidence type="ECO:0000313" key="2">
    <source>
        <dbReference type="Proteomes" id="UP000280696"/>
    </source>
</evidence>
<dbReference type="EMBL" id="RAYQ01000001">
    <property type="protein sequence ID" value="RKI94035.1"/>
    <property type="molecule type" value="Genomic_DNA"/>
</dbReference>
<dbReference type="SUPFAM" id="SSF53474">
    <property type="entry name" value="alpha/beta-Hydrolases"/>
    <property type="match status" value="1"/>
</dbReference>
<dbReference type="GO" id="GO:0016747">
    <property type="term" value="F:acyltransferase activity, transferring groups other than amino-acyl groups"/>
    <property type="evidence" value="ECO:0007669"/>
    <property type="project" value="TreeGrafter"/>
</dbReference>
<comment type="caution">
    <text evidence="1">The sequence shown here is derived from an EMBL/GenBank/DDBJ whole genome shotgun (WGS) entry which is preliminary data.</text>
</comment>
<dbReference type="InterPro" id="IPR000801">
    <property type="entry name" value="Esterase-like"/>
</dbReference>
<dbReference type="Proteomes" id="UP000280696">
    <property type="component" value="Unassembled WGS sequence"/>
</dbReference>
<dbReference type="Gene3D" id="3.40.50.1820">
    <property type="entry name" value="alpha/beta hydrolase"/>
    <property type="match status" value="1"/>
</dbReference>
<dbReference type="Pfam" id="PF00756">
    <property type="entry name" value="Esterase"/>
    <property type="match status" value="1"/>
</dbReference>
<organism evidence="1 2">
    <name type="scientific">Parablautia intestinalis</name>
    <dbReference type="NCBI Taxonomy" id="2320100"/>
    <lineage>
        <taxon>Bacteria</taxon>
        <taxon>Bacillati</taxon>
        <taxon>Bacillota</taxon>
        <taxon>Clostridia</taxon>
        <taxon>Lachnospirales</taxon>
        <taxon>Lachnospiraceae</taxon>
        <taxon>Parablautia</taxon>
    </lineage>
</organism>
<sequence>MALIHVDFFSEVLEMSSQMDVILPQQTSGQIGVKNLDEVDHFPVLYLLHGMTDNQTTWQRSTSIERYASERGIAVVMPTCHLGWYTDMNIGFRYYTYIAKELPGLCRRFFPGLSTKRKDTFIAGNSMGGYGAFKIALLNPDMFGAAASLSGGLDASTTSKRNEDAFYPTLWEDIFGPAENIAGSDNDIFAVSERLSKSHKKAPFLYMWCGTEDFLYEQNISMRNHLSSLNFNLTYKETPGDHSWKYWDREIQDILDWFLETGKEEN</sequence>
<evidence type="ECO:0000313" key="1">
    <source>
        <dbReference type="EMBL" id="RKI94035.1"/>
    </source>
</evidence>